<proteinExistence type="predicted"/>
<evidence type="ECO:0000313" key="2">
    <source>
        <dbReference type="Proteomes" id="UP000000552"/>
    </source>
</evidence>
<evidence type="ECO:0000313" key="1">
    <source>
        <dbReference type="EMBL" id="BAB53692.1"/>
    </source>
</evidence>
<dbReference type="EMBL" id="BA000012">
    <property type="protein sequence ID" value="BAB53692.1"/>
    <property type="molecule type" value="Genomic_DNA"/>
</dbReference>
<reference evidence="1 2" key="1">
    <citation type="journal article" date="2000" name="DNA Res.">
        <title>Complete genome structure of the nitrogen-fixing symbiotic bacterium Mesorhizobium loti.</title>
        <authorList>
            <person name="Kaneko T."/>
            <person name="Nakamura Y."/>
            <person name="Sato S."/>
            <person name="Asamizu E."/>
            <person name="Kato T."/>
            <person name="Sasamoto S."/>
            <person name="Watanabe A."/>
            <person name="Idesawa K."/>
            <person name="Ishikawa A."/>
            <person name="Kawashima K."/>
            <person name="Kimura T."/>
            <person name="Kishida Y."/>
            <person name="Kiyokawa C."/>
            <person name="Kohara M."/>
            <person name="Matsumoto M."/>
            <person name="Matsuno A."/>
            <person name="Mochizuki Y."/>
            <person name="Nakayama S."/>
            <person name="Nakazaki N."/>
            <person name="Shimpo S."/>
            <person name="Sugimoto M."/>
            <person name="Takeuchi C."/>
            <person name="Yamada M."/>
            <person name="Tabata S."/>
        </authorList>
    </citation>
    <scope>NUCLEOTIDE SEQUENCE [LARGE SCALE GENOMIC DNA]</scope>
    <source>
        <strain evidence="2">LMG 29417 / CECT 9101 / MAFF 303099</strain>
    </source>
</reference>
<gene>
    <name evidence="1" type="ordered locus">mll8047</name>
</gene>
<dbReference type="Proteomes" id="UP000000552">
    <property type="component" value="Chromosome"/>
</dbReference>
<dbReference type="AlphaFoldDB" id="Q984D8"/>
<protein>
    <submittedName>
        <fullName evidence="1">Mll8047 protein</fullName>
    </submittedName>
</protein>
<dbReference type="HOGENOM" id="CLU_1702832_0_0_5"/>
<dbReference type="KEGG" id="mlo:mll8047"/>
<sequence length="154" mass="17079">MHNRVQDRSIEAVDLFVDLAPLDANRLRVCDQLVREFVDRDDVRLRRLRDVVGQPLLEKIDSARAHVAISSPARLSSALLNLDNLSGWLLPGCSTTLGRSRVVDGLFRQKALCSQPLRLGNSGCSLGLDRQLRLAICTLDSFPIDPSLGQRKPP</sequence>
<organism evidence="1 2">
    <name type="scientific">Mesorhizobium japonicum (strain LMG 29417 / CECT 9101 / MAFF 303099)</name>
    <name type="common">Mesorhizobium loti (strain MAFF 303099)</name>
    <dbReference type="NCBI Taxonomy" id="266835"/>
    <lineage>
        <taxon>Bacteria</taxon>
        <taxon>Pseudomonadati</taxon>
        <taxon>Pseudomonadota</taxon>
        <taxon>Alphaproteobacteria</taxon>
        <taxon>Hyphomicrobiales</taxon>
        <taxon>Phyllobacteriaceae</taxon>
        <taxon>Mesorhizobium</taxon>
    </lineage>
</organism>
<name>Q984D8_RHILO</name>
<accession>Q984D8</accession>